<feature type="compositionally biased region" description="Acidic residues" evidence="1">
    <location>
        <begin position="52"/>
        <end position="62"/>
    </location>
</feature>
<feature type="compositionally biased region" description="Basic and acidic residues" evidence="1">
    <location>
        <begin position="63"/>
        <end position="80"/>
    </location>
</feature>
<accession>A0A9W4SEV5</accession>
<sequence length="207" mass="24429">MHRAWAFKVYGKTLNSALKLCKDEDVKGRLLRMNKNFDSEIQKDWELEEVEIYEDKDEDDKGEADKNEDIKDDVNKDENDKDDEDFKFIERHELDTIGHTRRWILSSGIDVEQILSSYRCLIPESQNCVNPIYWEILNLTGTHPEIKQLFSAEDWNEMLKSFENKIETIEKDIPDVVYLFFDEIEQIIKNNGKSEDIIMEIDGISSQ</sequence>
<protein>
    <submittedName>
        <fullName evidence="2">13603_t:CDS:1</fullName>
    </submittedName>
</protein>
<proteinExistence type="predicted"/>
<evidence type="ECO:0000313" key="2">
    <source>
        <dbReference type="EMBL" id="CAI2166381.1"/>
    </source>
</evidence>
<evidence type="ECO:0000313" key="3">
    <source>
        <dbReference type="Proteomes" id="UP001153678"/>
    </source>
</evidence>
<evidence type="ECO:0000256" key="1">
    <source>
        <dbReference type="SAM" id="MobiDB-lite"/>
    </source>
</evidence>
<reference evidence="2" key="1">
    <citation type="submission" date="2022-08" db="EMBL/GenBank/DDBJ databases">
        <authorList>
            <person name="Kallberg Y."/>
            <person name="Tangrot J."/>
            <person name="Rosling A."/>
        </authorList>
    </citation>
    <scope>NUCLEOTIDE SEQUENCE</scope>
    <source>
        <strain evidence="2">Wild A</strain>
    </source>
</reference>
<dbReference type="Proteomes" id="UP001153678">
    <property type="component" value="Unassembled WGS sequence"/>
</dbReference>
<comment type="caution">
    <text evidence="2">The sequence shown here is derived from an EMBL/GenBank/DDBJ whole genome shotgun (WGS) entry which is preliminary data.</text>
</comment>
<name>A0A9W4SEV5_9GLOM</name>
<keyword evidence="3" id="KW-1185">Reference proteome</keyword>
<gene>
    <name evidence="2" type="ORF">FWILDA_LOCUS2544</name>
</gene>
<organism evidence="2 3">
    <name type="scientific">Funneliformis geosporum</name>
    <dbReference type="NCBI Taxonomy" id="1117311"/>
    <lineage>
        <taxon>Eukaryota</taxon>
        <taxon>Fungi</taxon>
        <taxon>Fungi incertae sedis</taxon>
        <taxon>Mucoromycota</taxon>
        <taxon>Glomeromycotina</taxon>
        <taxon>Glomeromycetes</taxon>
        <taxon>Glomerales</taxon>
        <taxon>Glomeraceae</taxon>
        <taxon>Funneliformis</taxon>
    </lineage>
</organism>
<dbReference type="OrthoDB" id="2438887at2759"/>
<dbReference type="AlphaFoldDB" id="A0A9W4SEV5"/>
<feature type="region of interest" description="Disordered" evidence="1">
    <location>
        <begin position="52"/>
        <end position="80"/>
    </location>
</feature>
<dbReference type="EMBL" id="CAMKVN010000299">
    <property type="protein sequence ID" value="CAI2166381.1"/>
    <property type="molecule type" value="Genomic_DNA"/>
</dbReference>